<accession>A0A1N7KFE6</accession>
<dbReference type="NCBIfam" id="TIGR04131">
    <property type="entry name" value="Bac_Flav_CTERM"/>
    <property type="match status" value="1"/>
</dbReference>
<feature type="signal peptide" evidence="1">
    <location>
        <begin position="1"/>
        <end position="23"/>
    </location>
</feature>
<keyword evidence="4" id="KW-1185">Reference proteome</keyword>
<dbReference type="InterPro" id="IPR012334">
    <property type="entry name" value="Pectin_lyas_fold"/>
</dbReference>
<evidence type="ECO:0000259" key="2">
    <source>
        <dbReference type="Pfam" id="PF19081"/>
    </source>
</evidence>
<dbReference type="STRING" id="477680.SAMN05421788_101162"/>
<dbReference type="Pfam" id="PF13585">
    <property type="entry name" value="CHU_C"/>
    <property type="match status" value="1"/>
</dbReference>
<feature type="domain" description="Ig-like" evidence="2">
    <location>
        <begin position="1068"/>
        <end position="1150"/>
    </location>
</feature>
<evidence type="ECO:0000256" key="1">
    <source>
        <dbReference type="SAM" id="SignalP"/>
    </source>
</evidence>
<reference evidence="4" key="1">
    <citation type="submission" date="2017-01" db="EMBL/GenBank/DDBJ databases">
        <authorList>
            <person name="Varghese N."/>
            <person name="Submissions S."/>
        </authorList>
    </citation>
    <scope>NUCLEOTIDE SEQUENCE [LARGE SCALE GENOMIC DNA]</scope>
    <source>
        <strain evidence="4">DSM 21054</strain>
    </source>
</reference>
<dbReference type="InterPro" id="IPR026341">
    <property type="entry name" value="T9SS_type_B"/>
</dbReference>
<organism evidence="3 4">
    <name type="scientific">Filimonas lacunae</name>
    <dbReference type="NCBI Taxonomy" id="477680"/>
    <lineage>
        <taxon>Bacteria</taxon>
        <taxon>Pseudomonadati</taxon>
        <taxon>Bacteroidota</taxon>
        <taxon>Chitinophagia</taxon>
        <taxon>Chitinophagales</taxon>
        <taxon>Chitinophagaceae</taxon>
        <taxon>Filimonas</taxon>
    </lineage>
</organism>
<protein>
    <submittedName>
        <fullName evidence="3">Gliding motility-associated C-terminal domain-containing protein</fullName>
    </submittedName>
</protein>
<dbReference type="Gene3D" id="2.160.20.10">
    <property type="entry name" value="Single-stranded right-handed beta-helix, Pectin lyase-like"/>
    <property type="match status" value="2"/>
</dbReference>
<dbReference type="InterPro" id="IPR006626">
    <property type="entry name" value="PbH1"/>
</dbReference>
<name>A0A1N7KFE6_9BACT</name>
<dbReference type="EMBL" id="FTOR01000001">
    <property type="protein sequence ID" value="SIS60312.1"/>
    <property type="molecule type" value="Genomic_DNA"/>
</dbReference>
<dbReference type="SMART" id="SM00710">
    <property type="entry name" value="PbH1"/>
    <property type="match status" value="11"/>
</dbReference>
<feature type="chain" id="PRO_5012930117" evidence="1">
    <location>
        <begin position="24"/>
        <end position="1331"/>
    </location>
</feature>
<sequence length="1331" mass="141682">MQRLLQVFLSFVLLILLFNSVQAQTPLSGVYTINPALAAGGRNFQTFERAAIALDAGISGPVVFNVAENSPVFEEQVNFYTVPGASTINTITINGNGNTLHFLSTNSAAMAGIKLDGARHFIIDSLIIKTETAIQNQDYGVGIQLLRDADSNTIRKCKVIVATTGDTYQQSYGIAICGSDDVSASGASDCNDNIISGNTIIGGGIGIYLTSFQGYTYDASKLCSSNQVINNAIKDFYQSGIELATCANTLIQGNEISSKTALSQCFGINLTVFTQSTTVSRNIVHDLGAATGGTICYFKGSECYYISEGLENVFVNNLAYSDSATDNCYGFHFSTVNKYVNVYHNTVYFKGTNSGNLEGFYIEGKGSADNPDRNYNIGNNIVYIDGGVAAAYGYELGGAPTLSKLDRNNIYLTSSTKVVIGKLGSTSYTTLATWQAKTKFELSSTLLDPLFTDIANKQFKPTEKNIDNRGIYVGVDKDFSTANRSKTSPDLGAYEFLTAACSAPVVAGTTLLSPATTVCEGADIGLNLSGNSAGSNQTTQWVRSTTENGTYTNLGSSSPSASYSGVADSTMYIKAMVTCGTDVKYSDPVLLTVNYRLKGHYTINKLQPTSGTNFASFGEAVTSMTCGINTPVVFDVVPGSGPYNEAVVVPAIPGTSVINTVTFNGNGETLSRTNDKNIVAAFDLNNTKHIILYNLNVEVTASTSVTYSAGIRIRNFSDSNVIRKCKVTNSVTSVTNQAGIVIGGTALSWATSASTYCNDNIIDSNVVIGGGRAIFVVSIDVYPIYRNHVTNNKVLDFGETGIYTYGTISSKILNNDISRPTLTVASTGNGIYGYFGKSLMISGNRIHNLADGAATTANTKDLIGIYIAGSDPAPDEFHTVQNNLIYNFNSAGKHQGLYNSGVDNVKYYHNTVVMDDVSKAVAKESEAFILASAAIGIEMKNNLFILGRNTTTASYVVSIPSGSTMEINNNDYYYNSSYSALKTGKLGSTVYATLANWRAGSSQDAASVAILPVFTDVTTGNYKPTAAALSNKGAGVGVVRDILGTRRNTSTPDVGAYEFSCTYPLVAAAVVDSIAVCTGSSATFNVKDPESGTIYQWFDQSFFPYFTEGTMLQSGNSFTTPAVTDSAFYYLEAIAANGCGDGVRVPVKVVALAPLETAPIIKTVAVTGESASFAWEAVPDAKAYLVSRNYVDFITPNGSDGLSHVINGLKGGDTVSLVVKATAILECQAIISDSAFARTFTANYFVPNMFTPNGDGKNDELKVYGNTITSLKMSVFNQWGEKVFETADRNQGWNGSYSGKQLPVGVYIYVVQMTFSDGTVKSTKGTVSLIR</sequence>
<evidence type="ECO:0000313" key="4">
    <source>
        <dbReference type="Proteomes" id="UP000186917"/>
    </source>
</evidence>
<dbReference type="SUPFAM" id="SSF51126">
    <property type="entry name" value="Pectin lyase-like"/>
    <property type="match status" value="3"/>
</dbReference>
<dbReference type="Pfam" id="PF19081">
    <property type="entry name" value="Ig_7"/>
    <property type="match status" value="1"/>
</dbReference>
<dbReference type="InterPro" id="IPR044023">
    <property type="entry name" value="Ig_7"/>
</dbReference>
<dbReference type="InterPro" id="IPR011050">
    <property type="entry name" value="Pectin_lyase_fold/virulence"/>
</dbReference>
<dbReference type="Proteomes" id="UP000186917">
    <property type="component" value="Unassembled WGS sequence"/>
</dbReference>
<dbReference type="OrthoDB" id="1465457at2"/>
<evidence type="ECO:0000313" key="3">
    <source>
        <dbReference type="EMBL" id="SIS60312.1"/>
    </source>
</evidence>
<keyword evidence="1" id="KW-0732">Signal</keyword>
<gene>
    <name evidence="3" type="ORF">SAMN05421788_101162</name>
</gene>
<proteinExistence type="predicted"/>